<feature type="domain" description="AAA+ ATPase" evidence="1">
    <location>
        <begin position="42"/>
        <end position="179"/>
    </location>
</feature>
<proteinExistence type="predicted"/>
<dbReference type="GeneID" id="76424474"/>
<dbReference type="InterPro" id="IPR011703">
    <property type="entry name" value="ATPase_AAA-3"/>
</dbReference>
<evidence type="ECO:0000313" key="2">
    <source>
        <dbReference type="EMBL" id="QSZ67609.1"/>
    </source>
</evidence>
<evidence type="ECO:0000313" key="3">
    <source>
        <dbReference type="Proteomes" id="UP001042704"/>
    </source>
</evidence>
<dbReference type="Pfam" id="PF17863">
    <property type="entry name" value="AAA_lid_2"/>
    <property type="match status" value="1"/>
</dbReference>
<reference evidence="2" key="1">
    <citation type="journal article" date="2001" name="Int. J. Syst. Evol. Microbiol.">
        <title>Methanofollis aquaemaris sp. nov., a methanogen isolated from an aquaculture fish pond.</title>
        <authorList>
            <person name="Lai M.C."/>
            <person name="Chen S.C."/>
        </authorList>
    </citation>
    <scope>NUCLEOTIDE SEQUENCE</scope>
    <source>
        <strain evidence="2">N2F9704</strain>
    </source>
</reference>
<dbReference type="KEGG" id="maqe:RJ40_08865"/>
<dbReference type="InterPro" id="IPR050764">
    <property type="entry name" value="CbbQ/NirQ/NorQ/GpvN"/>
</dbReference>
<dbReference type="GO" id="GO:0016887">
    <property type="term" value="F:ATP hydrolysis activity"/>
    <property type="evidence" value="ECO:0007669"/>
    <property type="project" value="InterPro"/>
</dbReference>
<evidence type="ECO:0000259" key="1">
    <source>
        <dbReference type="SMART" id="SM00382"/>
    </source>
</evidence>
<keyword evidence="3" id="KW-1185">Reference proteome</keyword>
<dbReference type="CDD" id="cd00009">
    <property type="entry name" value="AAA"/>
    <property type="match status" value="1"/>
</dbReference>
<dbReference type="PANTHER" id="PTHR42759">
    <property type="entry name" value="MOXR FAMILY PROTEIN"/>
    <property type="match status" value="1"/>
</dbReference>
<dbReference type="PANTHER" id="PTHR42759:SF5">
    <property type="entry name" value="METHANOL DEHYDROGENASE REGULATOR"/>
    <property type="match status" value="1"/>
</dbReference>
<accession>A0A8A3S6X5</accession>
<protein>
    <submittedName>
        <fullName evidence="2">MoxR family ATPase</fullName>
    </submittedName>
</protein>
<dbReference type="RefSeq" id="WP_265580510.1">
    <property type="nucleotide sequence ID" value="NZ_CP036172.1"/>
</dbReference>
<dbReference type="InterPro" id="IPR003593">
    <property type="entry name" value="AAA+_ATPase"/>
</dbReference>
<name>A0A8A3S6X5_9EURY</name>
<dbReference type="Gene3D" id="1.10.8.80">
    <property type="entry name" value="Magnesium chelatase subunit I, C-Terminal domain"/>
    <property type="match status" value="1"/>
</dbReference>
<sequence>MDLSERDVAPIAEKFLEIKETVNQYVVGHEDLIRLIAISSLSEGAILIEGVPGTAKTTVSKIMARLLSASFKRVQGAVDIQPADIIGVRIYTRDEEEFILKKGPIFSNFVLVDEINRLTPKTQSALLEAMSEQQATIDGETYPLPRPFFVMATQNPYEFEGTFALVEAQRDRFMFSVPLRYLNGEDEFEILWRAQTGRLVWEDYARTLAPVLNPGEIEGMIRTVSAVHVEEPICRYITDLVMATRNHADIRLGVSSRASLALLRGAKVNAALEGRTYVIPDDVKTLALPALCHRLILEREAVIGRVPVDSIVREILDHVEVS</sequence>
<dbReference type="EMBL" id="CP036172">
    <property type="protein sequence ID" value="QSZ67609.1"/>
    <property type="molecule type" value="Genomic_DNA"/>
</dbReference>
<dbReference type="InterPro" id="IPR041628">
    <property type="entry name" value="ChlI/MoxR_AAA_lid"/>
</dbReference>
<dbReference type="SMART" id="SM00382">
    <property type="entry name" value="AAA"/>
    <property type="match status" value="1"/>
</dbReference>
<reference evidence="2" key="2">
    <citation type="submission" date="2019-02" db="EMBL/GenBank/DDBJ databases">
        <authorList>
            <person name="Chen S.-C."/>
            <person name="Chien H.-H."/>
            <person name="Lai M.-C."/>
        </authorList>
    </citation>
    <scope>NUCLEOTIDE SEQUENCE</scope>
    <source>
        <strain evidence="2">N2F9704</strain>
    </source>
</reference>
<dbReference type="Proteomes" id="UP001042704">
    <property type="component" value="Chromosome"/>
</dbReference>
<dbReference type="Pfam" id="PF07726">
    <property type="entry name" value="AAA_3"/>
    <property type="match status" value="1"/>
</dbReference>
<dbReference type="InterPro" id="IPR027417">
    <property type="entry name" value="P-loop_NTPase"/>
</dbReference>
<gene>
    <name evidence="2" type="ORF">RJ40_08865</name>
</gene>
<dbReference type="AlphaFoldDB" id="A0A8A3S6X5"/>
<dbReference type="GO" id="GO:0005524">
    <property type="term" value="F:ATP binding"/>
    <property type="evidence" value="ECO:0007669"/>
    <property type="project" value="InterPro"/>
</dbReference>
<organism evidence="2 3">
    <name type="scientific">Methanofollis aquaemaris</name>
    <dbReference type="NCBI Taxonomy" id="126734"/>
    <lineage>
        <taxon>Archaea</taxon>
        <taxon>Methanobacteriati</taxon>
        <taxon>Methanobacteriota</taxon>
        <taxon>Stenosarchaea group</taxon>
        <taxon>Methanomicrobia</taxon>
        <taxon>Methanomicrobiales</taxon>
        <taxon>Methanomicrobiaceae</taxon>
        <taxon>Methanofollis</taxon>
    </lineage>
</organism>
<dbReference type="Gene3D" id="3.40.50.300">
    <property type="entry name" value="P-loop containing nucleotide triphosphate hydrolases"/>
    <property type="match status" value="1"/>
</dbReference>
<dbReference type="SUPFAM" id="SSF52540">
    <property type="entry name" value="P-loop containing nucleoside triphosphate hydrolases"/>
    <property type="match status" value="1"/>
</dbReference>
<dbReference type="PIRSF" id="PIRSF002849">
    <property type="entry name" value="AAA_ATPase_chaperone_MoxR_prd"/>
    <property type="match status" value="1"/>
</dbReference>